<dbReference type="Pfam" id="PF04854">
    <property type="entry name" value="DUF624"/>
    <property type="match status" value="1"/>
</dbReference>
<organism evidence="2 3">
    <name type="scientific">Candidatus Mediterraneibacter gallistercoris</name>
    <dbReference type="NCBI Taxonomy" id="2838671"/>
    <lineage>
        <taxon>Bacteria</taxon>
        <taxon>Bacillati</taxon>
        <taxon>Bacillota</taxon>
        <taxon>Clostridia</taxon>
        <taxon>Lachnospirales</taxon>
        <taxon>Lachnospiraceae</taxon>
        <taxon>Mediterraneibacter</taxon>
    </lineage>
</organism>
<dbReference type="AlphaFoldDB" id="A0A9D2P1K2"/>
<dbReference type="Proteomes" id="UP000823895">
    <property type="component" value="Unassembled WGS sequence"/>
</dbReference>
<gene>
    <name evidence="2" type="ORF">H9756_02605</name>
</gene>
<reference evidence="2" key="2">
    <citation type="submission" date="2021-04" db="EMBL/GenBank/DDBJ databases">
        <authorList>
            <person name="Gilroy R."/>
        </authorList>
    </citation>
    <scope>NUCLEOTIDE SEQUENCE</scope>
    <source>
        <strain evidence="2">CHK165-2605</strain>
    </source>
</reference>
<name>A0A9D2P1K2_9FIRM</name>
<feature type="transmembrane region" description="Helical" evidence="1">
    <location>
        <begin position="150"/>
        <end position="169"/>
    </location>
</feature>
<comment type="caution">
    <text evidence="2">The sequence shown here is derived from an EMBL/GenBank/DDBJ whole genome shotgun (WGS) entry which is preliminary data.</text>
</comment>
<keyword evidence="1" id="KW-0812">Transmembrane</keyword>
<dbReference type="EMBL" id="DWWI01000058">
    <property type="protein sequence ID" value="HJC42561.1"/>
    <property type="molecule type" value="Genomic_DNA"/>
</dbReference>
<feature type="transmembrane region" description="Helical" evidence="1">
    <location>
        <begin position="104"/>
        <end position="129"/>
    </location>
</feature>
<evidence type="ECO:0000313" key="2">
    <source>
        <dbReference type="EMBL" id="HJC42561.1"/>
    </source>
</evidence>
<evidence type="ECO:0000313" key="3">
    <source>
        <dbReference type="Proteomes" id="UP000823895"/>
    </source>
</evidence>
<keyword evidence="1" id="KW-1133">Transmembrane helix</keyword>
<feature type="transmembrane region" description="Helical" evidence="1">
    <location>
        <begin position="175"/>
        <end position="197"/>
    </location>
</feature>
<protein>
    <submittedName>
        <fullName evidence="2">YesL family protein</fullName>
    </submittedName>
</protein>
<accession>A0A9D2P1K2</accession>
<feature type="transmembrane region" description="Helical" evidence="1">
    <location>
        <begin position="75"/>
        <end position="92"/>
    </location>
</feature>
<evidence type="ECO:0000256" key="1">
    <source>
        <dbReference type="SAM" id="Phobius"/>
    </source>
</evidence>
<proteinExistence type="predicted"/>
<dbReference type="InterPro" id="IPR006938">
    <property type="entry name" value="DUF624"/>
</dbReference>
<sequence>MRFNITDNVIVRALNKICDMVCLNVLWLVCCIPVITIGASTTALYTIMLKMVKNEEGYIFRGFFKAFKSNFKQSTIIWIILFLLGIVCWIDYRVAGVLPGTAGFIMRSLFLLVGFVLLSVMTYAFPLTARYENSIRATFRNALILTVGKLPYSILMVAVTVAAVLASLWNTVTLMFAIPLWFLIGGSLITWINSYILRRVFLVFEDSENITDNNSTEEKE</sequence>
<keyword evidence="1" id="KW-0472">Membrane</keyword>
<feature type="transmembrane region" description="Helical" evidence="1">
    <location>
        <begin position="25"/>
        <end position="47"/>
    </location>
</feature>
<reference evidence="2" key="1">
    <citation type="journal article" date="2021" name="PeerJ">
        <title>Extensive microbial diversity within the chicken gut microbiome revealed by metagenomics and culture.</title>
        <authorList>
            <person name="Gilroy R."/>
            <person name="Ravi A."/>
            <person name="Getino M."/>
            <person name="Pursley I."/>
            <person name="Horton D.L."/>
            <person name="Alikhan N.F."/>
            <person name="Baker D."/>
            <person name="Gharbi K."/>
            <person name="Hall N."/>
            <person name="Watson M."/>
            <person name="Adriaenssens E.M."/>
            <person name="Foster-Nyarko E."/>
            <person name="Jarju S."/>
            <person name="Secka A."/>
            <person name="Antonio M."/>
            <person name="Oren A."/>
            <person name="Chaudhuri R.R."/>
            <person name="La Ragione R."/>
            <person name="Hildebrand F."/>
            <person name="Pallen M.J."/>
        </authorList>
    </citation>
    <scope>NUCLEOTIDE SEQUENCE</scope>
    <source>
        <strain evidence="2">CHK165-2605</strain>
    </source>
</reference>